<evidence type="ECO:0000256" key="3">
    <source>
        <dbReference type="ARBA" id="ARBA00022692"/>
    </source>
</evidence>
<evidence type="ECO:0000256" key="6">
    <source>
        <dbReference type="SAM" id="Phobius"/>
    </source>
</evidence>
<keyword evidence="5 6" id="KW-0472">Membrane</keyword>
<proteinExistence type="predicted"/>
<dbReference type="EMBL" id="FYEK01000018">
    <property type="protein sequence ID" value="SNB61823.1"/>
    <property type="molecule type" value="Genomic_DNA"/>
</dbReference>
<keyword evidence="3 6" id="KW-0812">Transmembrane</keyword>
<accession>A0A212QQU8</accession>
<reference evidence="9" key="1">
    <citation type="submission" date="2017-06" db="EMBL/GenBank/DDBJ databases">
        <authorList>
            <person name="Varghese N."/>
            <person name="Submissions S."/>
        </authorList>
    </citation>
    <scope>NUCLEOTIDE SEQUENCE [LARGE SCALE GENOMIC DNA]</scope>
    <source>
        <strain evidence="9">JAD2</strain>
    </source>
</reference>
<feature type="transmembrane region" description="Helical" evidence="6">
    <location>
        <begin position="313"/>
        <end position="334"/>
    </location>
</feature>
<dbReference type="Proteomes" id="UP000197025">
    <property type="component" value="Unassembled WGS sequence"/>
</dbReference>
<organism evidence="8 9">
    <name type="scientific">Thermoflexus hugenholtzii JAD2</name>
    <dbReference type="NCBI Taxonomy" id="877466"/>
    <lineage>
        <taxon>Bacteria</taxon>
        <taxon>Bacillati</taxon>
        <taxon>Chloroflexota</taxon>
        <taxon>Thermoflexia</taxon>
        <taxon>Thermoflexales</taxon>
        <taxon>Thermoflexaceae</taxon>
        <taxon>Thermoflexus</taxon>
    </lineage>
</organism>
<evidence type="ECO:0000256" key="1">
    <source>
        <dbReference type="ARBA" id="ARBA00004651"/>
    </source>
</evidence>
<dbReference type="PANTHER" id="PTHR23505:SF52">
    <property type="entry name" value="MAJOR FACILITATOR SUPERFAMILY PROTEIN"/>
    <property type="match status" value="1"/>
</dbReference>
<dbReference type="AlphaFoldDB" id="A0A212QQU8"/>
<dbReference type="OrthoDB" id="65739at2"/>
<feature type="transmembrane region" description="Helical" evidence="6">
    <location>
        <begin position="42"/>
        <end position="61"/>
    </location>
</feature>
<dbReference type="RefSeq" id="WP_088570631.1">
    <property type="nucleotide sequence ID" value="NZ_FYEK01000018.1"/>
</dbReference>
<evidence type="ECO:0000256" key="5">
    <source>
        <dbReference type="ARBA" id="ARBA00023136"/>
    </source>
</evidence>
<keyword evidence="9" id="KW-1185">Reference proteome</keyword>
<feature type="transmembrane region" description="Helical" evidence="6">
    <location>
        <begin position="251"/>
        <end position="275"/>
    </location>
</feature>
<dbReference type="InterPro" id="IPR044770">
    <property type="entry name" value="MFS_spinster-like"/>
</dbReference>
<evidence type="ECO:0000313" key="9">
    <source>
        <dbReference type="Proteomes" id="UP000197025"/>
    </source>
</evidence>
<feature type="domain" description="Major facilitator superfamily (MFS) profile" evidence="7">
    <location>
        <begin position="7"/>
        <end position="405"/>
    </location>
</feature>
<feature type="transmembrane region" description="Helical" evidence="6">
    <location>
        <begin position="160"/>
        <end position="180"/>
    </location>
</feature>
<dbReference type="Pfam" id="PF07690">
    <property type="entry name" value="MFS_1"/>
    <property type="match status" value="1"/>
</dbReference>
<dbReference type="InParanoid" id="A0A212QQU8"/>
<feature type="transmembrane region" description="Helical" evidence="6">
    <location>
        <begin position="379"/>
        <end position="401"/>
    </location>
</feature>
<keyword evidence="2" id="KW-0813">Transport</keyword>
<feature type="transmembrane region" description="Helical" evidence="6">
    <location>
        <begin position="355"/>
        <end position="373"/>
    </location>
</feature>
<evidence type="ECO:0000259" key="7">
    <source>
        <dbReference type="PROSITE" id="PS50850"/>
    </source>
</evidence>
<sequence>MGGPWAVVAVLFAFMLLHQTDKLLLGPLTTEIMNTFHIGEDLMGLASTAALLVGLFLYPLWGYLADRFARPALIALASFIWGATTWLSAIAPTYPLFLLTRASTGIDDNAYPSLYSLISDYFGPQLRSRIYGFLQMTGPVGYLMGVALALGLKDLIGWRAIYLITGSLGLIMALLIWRVVREVPRGRSEPELAALAEIPAYRFNLHEVRALLRKPTFLFLVTQGFFGVFPWNVISFWFFRYLEVERGYSNAQIFVVMASAVIVMSLGYLAGGAMGDWLFRRTLRGRLIVSMAGVLAGAVLLAITMSIPPQAFGAFWAMVILTAFTIPLAAPNVLATVFDISPPEIRGSAQALESFIEGSGASLAPFLTGLLAVRTSLHTAILTICVGTWLLCGFLFALAIWSAPRDIMALRAELRARAAQAASGS</sequence>
<evidence type="ECO:0000313" key="8">
    <source>
        <dbReference type="EMBL" id="SNB61823.1"/>
    </source>
</evidence>
<dbReference type="InterPro" id="IPR011701">
    <property type="entry name" value="MFS"/>
</dbReference>
<feature type="transmembrane region" description="Helical" evidence="6">
    <location>
        <begin position="287"/>
        <end position="307"/>
    </location>
</feature>
<protein>
    <submittedName>
        <fullName evidence="8">Predicted arabinose efflux permease, MFS family</fullName>
    </submittedName>
</protein>
<evidence type="ECO:0000256" key="2">
    <source>
        <dbReference type="ARBA" id="ARBA00022448"/>
    </source>
</evidence>
<dbReference type="PANTHER" id="PTHR23505">
    <property type="entry name" value="SPINSTER"/>
    <property type="match status" value="1"/>
</dbReference>
<dbReference type="GO" id="GO:0005886">
    <property type="term" value="C:plasma membrane"/>
    <property type="evidence" value="ECO:0007669"/>
    <property type="project" value="UniProtKB-SubCell"/>
</dbReference>
<keyword evidence="4 6" id="KW-1133">Transmembrane helix</keyword>
<gene>
    <name evidence="8" type="ORF">SAMN02746019_00004460</name>
</gene>
<dbReference type="InterPro" id="IPR020846">
    <property type="entry name" value="MFS_dom"/>
</dbReference>
<dbReference type="GO" id="GO:0022857">
    <property type="term" value="F:transmembrane transporter activity"/>
    <property type="evidence" value="ECO:0007669"/>
    <property type="project" value="InterPro"/>
</dbReference>
<dbReference type="Gene3D" id="1.20.1250.20">
    <property type="entry name" value="MFS general substrate transporter like domains"/>
    <property type="match status" value="1"/>
</dbReference>
<dbReference type="SUPFAM" id="SSF103473">
    <property type="entry name" value="MFS general substrate transporter"/>
    <property type="match status" value="1"/>
</dbReference>
<evidence type="ECO:0000256" key="4">
    <source>
        <dbReference type="ARBA" id="ARBA00022989"/>
    </source>
</evidence>
<name>A0A212QQU8_9CHLR</name>
<comment type="subcellular location">
    <subcellularLocation>
        <location evidence="1">Cell membrane</location>
        <topology evidence="1">Multi-pass membrane protein</topology>
    </subcellularLocation>
</comment>
<dbReference type="PROSITE" id="PS50850">
    <property type="entry name" value="MFS"/>
    <property type="match status" value="1"/>
</dbReference>
<dbReference type="InterPro" id="IPR036259">
    <property type="entry name" value="MFS_trans_sf"/>
</dbReference>
<feature type="transmembrane region" description="Helical" evidence="6">
    <location>
        <begin position="217"/>
        <end position="239"/>
    </location>
</feature>
<feature type="transmembrane region" description="Helical" evidence="6">
    <location>
        <begin position="73"/>
        <end position="94"/>
    </location>
</feature>